<dbReference type="InterPro" id="IPR017853">
    <property type="entry name" value="GH"/>
</dbReference>
<dbReference type="AlphaFoldDB" id="V4PQ36"/>
<feature type="signal peptide" evidence="1">
    <location>
        <begin position="1"/>
        <end position="18"/>
    </location>
</feature>
<accession>V4PQ36</accession>
<dbReference type="OrthoDB" id="9760450at2"/>
<organism evidence="2 3">
    <name type="scientific">Asticcacaulis benevestitus DSM 16100 = ATCC BAA-896</name>
    <dbReference type="NCBI Taxonomy" id="1121022"/>
    <lineage>
        <taxon>Bacteria</taxon>
        <taxon>Pseudomonadati</taxon>
        <taxon>Pseudomonadota</taxon>
        <taxon>Alphaproteobacteria</taxon>
        <taxon>Caulobacterales</taxon>
        <taxon>Caulobacteraceae</taxon>
        <taxon>Asticcacaulis</taxon>
    </lineage>
</organism>
<evidence type="ECO:0008006" key="4">
    <source>
        <dbReference type="Google" id="ProtNLM"/>
    </source>
</evidence>
<proteinExistence type="predicted"/>
<evidence type="ECO:0000256" key="1">
    <source>
        <dbReference type="SAM" id="SignalP"/>
    </source>
</evidence>
<dbReference type="PATRIC" id="fig|1121022.4.peg.2803"/>
<dbReference type="Proteomes" id="UP000017837">
    <property type="component" value="Unassembled WGS sequence"/>
</dbReference>
<dbReference type="RefSeq" id="WP_018082941.1">
    <property type="nucleotide sequence ID" value="NZ_AQWM01000021.1"/>
</dbReference>
<protein>
    <recommendedName>
        <fullName evidence="4">Beta-agarase</fullName>
    </recommendedName>
</protein>
<keyword evidence="1" id="KW-0732">Signal</keyword>
<comment type="caution">
    <text evidence="2">The sequence shown here is derived from an EMBL/GenBank/DDBJ whole genome shotgun (WGS) entry which is preliminary data.</text>
</comment>
<evidence type="ECO:0000313" key="3">
    <source>
        <dbReference type="Proteomes" id="UP000017837"/>
    </source>
</evidence>
<keyword evidence="3" id="KW-1185">Reference proteome</keyword>
<feature type="chain" id="PRO_5004724920" description="Beta-agarase" evidence="1">
    <location>
        <begin position="19"/>
        <end position="404"/>
    </location>
</feature>
<gene>
    <name evidence="2" type="ORF">ABENE_13780</name>
</gene>
<evidence type="ECO:0000313" key="2">
    <source>
        <dbReference type="EMBL" id="ESQ89444.1"/>
    </source>
</evidence>
<dbReference type="eggNOG" id="COG1874">
    <property type="taxonomic scope" value="Bacteria"/>
</dbReference>
<dbReference type="Gene3D" id="3.20.20.80">
    <property type="entry name" value="Glycosidases"/>
    <property type="match status" value="2"/>
</dbReference>
<dbReference type="EMBL" id="AWGB01000029">
    <property type="protein sequence ID" value="ESQ89444.1"/>
    <property type="molecule type" value="Genomic_DNA"/>
</dbReference>
<sequence>MNFRVIVLWGMMFGALFAQPGLSAPAPIGQQNFFHFHWQAGGWSLIDPQGQRFFIKGVHGIRYIGDNLAGGKASPYHKAVEEQFHSDQGAWARQAVTRIKQWGFNTIGASSDVGLNSRGLPYVILLKLSEGTYVQGGEIPDVFSQSWRDTVSRNISRITPQTIIDKNLIGYFTDNEFNWWGVYKGKVNLLQLYLHLPKAAPGYSKAMEYIVQNHLDAAHISDEDADGFREIVAREYFSYTYKQLKLRDPNHLVLGCRFRTNDVLTPVLRGMRGNVDAVSWNRYGYPIPQGTGTRIREITNLPLIISEFSFAATDSGLGFNVSKAVAGIMVITQHQRSLQLKAYLAEMKQEPNLVGYIWYKYSDNPVQGAWTASGENYNWGLVDNMNKPYSALTQSFKNLNGLYH</sequence>
<name>V4PQ36_9CAUL</name>
<dbReference type="SUPFAM" id="SSF51445">
    <property type="entry name" value="(Trans)glycosidases"/>
    <property type="match status" value="1"/>
</dbReference>
<reference evidence="2 3" key="1">
    <citation type="journal article" date="2014" name="Nature">
        <title>Sequential evolution of bacterial morphology by co-option of a developmental regulator.</title>
        <authorList>
            <person name="Jiang C."/>
            <person name="Brown P.J."/>
            <person name="Ducret A."/>
            <person name="Brun Y.V."/>
        </authorList>
    </citation>
    <scope>NUCLEOTIDE SEQUENCE [LARGE SCALE GENOMIC DNA]</scope>
    <source>
        <strain evidence="2 3">DSM 16100</strain>
    </source>
</reference>
<dbReference type="STRING" id="1121022.GCA_000376105_03271"/>